<dbReference type="Pfam" id="PF01476">
    <property type="entry name" value="LysM"/>
    <property type="match status" value="2"/>
</dbReference>
<dbReference type="PROSITE" id="PS51782">
    <property type="entry name" value="LYSM"/>
    <property type="match status" value="2"/>
</dbReference>
<keyword evidence="3" id="KW-0732">Signal</keyword>
<dbReference type="Proteomes" id="UP000504636">
    <property type="component" value="Unplaced"/>
</dbReference>
<dbReference type="RefSeq" id="XP_033584265.1">
    <property type="nucleotide sequence ID" value="XM_033727430.1"/>
</dbReference>
<gene>
    <name evidence="5 7" type="ORF">BDZ99DRAFT_565066</name>
</gene>
<proteinExistence type="predicted"/>
<feature type="domain" description="LysM" evidence="4">
    <location>
        <begin position="64"/>
        <end position="110"/>
    </location>
</feature>
<dbReference type="GO" id="GO:0008061">
    <property type="term" value="F:chitin binding"/>
    <property type="evidence" value="ECO:0007669"/>
    <property type="project" value="UniProtKB-KW"/>
</dbReference>
<dbReference type="CDD" id="cd00118">
    <property type="entry name" value="LysM"/>
    <property type="match status" value="2"/>
</dbReference>
<dbReference type="Gene3D" id="3.10.350.10">
    <property type="entry name" value="LysM domain"/>
    <property type="match status" value="2"/>
</dbReference>
<accession>A0A6A6Z858</accession>
<keyword evidence="6" id="KW-1185">Reference proteome</keyword>
<dbReference type="OrthoDB" id="2281372at2759"/>
<dbReference type="EMBL" id="MU003692">
    <property type="protein sequence ID" value="KAF2817301.1"/>
    <property type="molecule type" value="Genomic_DNA"/>
</dbReference>
<reference evidence="7" key="3">
    <citation type="submission" date="2025-04" db="UniProtKB">
        <authorList>
            <consortium name="RefSeq"/>
        </authorList>
    </citation>
    <scope>IDENTIFICATION</scope>
    <source>
        <strain evidence="7">CBS 304.34</strain>
    </source>
</reference>
<feature type="signal peptide" evidence="3">
    <location>
        <begin position="1"/>
        <end position="16"/>
    </location>
</feature>
<reference evidence="7" key="2">
    <citation type="submission" date="2020-04" db="EMBL/GenBank/DDBJ databases">
        <authorList>
            <consortium name="NCBI Genome Project"/>
        </authorList>
    </citation>
    <scope>NUCLEOTIDE SEQUENCE</scope>
    <source>
        <strain evidence="7">CBS 304.34</strain>
    </source>
</reference>
<dbReference type="GeneID" id="54468323"/>
<dbReference type="SUPFAM" id="SSF54106">
    <property type="entry name" value="LysM domain"/>
    <property type="match status" value="2"/>
</dbReference>
<evidence type="ECO:0000313" key="7">
    <source>
        <dbReference type="RefSeq" id="XP_033584265.1"/>
    </source>
</evidence>
<keyword evidence="1" id="KW-0147">Chitin-binding</keyword>
<evidence type="ECO:0000313" key="6">
    <source>
        <dbReference type="Proteomes" id="UP000504636"/>
    </source>
</evidence>
<evidence type="ECO:0000313" key="5">
    <source>
        <dbReference type="EMBL" id="KAF2817301.1"/>
    </source>
</evidence>
<evidence type="ECO:0000259" key="4">
    <source>
        <dbReference type="PROSITE" id="PS51782"/>
    </source>
</evidence>
<sequence>MRIVLVLCLLATVCLADPRFHRRDDPTSTPTPTAAITTSANAAVTAIPAIPSPTQPGLSSSCISFYKVQPSDTCLSIAARYSISFAEFYFWNPSVGADCSGILAGYWVCVAVDDATPPSTTSTLTITPVVPKPTPTQPGLISTCNNFYKVAKGDTCISIVASFGYKFTVEAFEAWNPSVGADCTNMWLGYWVCVGVPGG</sequence>
<evidence type="ECO:0000256" key="3">
    <source>
        <dbReference type="SAM" id="SignalP"/>
    </source>
</evidence>
<dbReference type="InterPro" id="IPR052210">
    <property type="entry name" value="LysM1-like"/>
</dbReference>
<dbReference type="PANTHER" id="PTHR34997">
    <property type="entry name" value="AM15"/>
    <property type="match status" value="1"/>
</dbReference>
<reference evidence="5 7" key="1">
    <citation type="journal article" date="2020" name="Stud. Mycol.">
        <title>101 Dothideomycetes genomes: a test case for predicting lifestyles and emergence of pathogens.</title>
        <authorList>
            <person name="Haridas S."/>
            <person name="Albert R."/>
            <person name="Binder M."/>
            <person name="Bloem J."/>
            <person name="Labutti K."/>
            <person name="Salamov A."/>
            <person name="Andreopoulos B."/>
            <person name="Baker S."/>
            <person name="Barry K."/>
            <person name="Bills G."/>
            <person name="Bluhm B."/>
            <person name="Cannon C."/>
            <person name="Castanera R."/>
            <person name="Culley D."/>
            <person name="Daum C."/>
            <person name="Ezra D."/>
            <person name="Gonzalez J."/>
            <person name="Henrissat B."/>
            <person name="Kuo A."/>
            <person name="Liang C."/>
            <person name="Lipzen A."/>
            <person name="Lutzoni F."/>
            <person name="Magnuson J."/>
            <person name="Mondo S."/>
            <person name="Nolan M."/>
            <person name="Ohm R."/>
            <person name="Pangilinan J."/>
            <person name="Park H.-J."/>
            <person name="Ramirez L."/>
            <person name="Alfaro M."/>
            <person name="Sun H."/>
            <person name="Tritt A."/>
            <person name="Yoshinaga Y."/>
            <person name="Zwiers L.-H."/>
            <person name="Turgeon B."/>
            <person name="Goodwin S."/>
            <person name="Spatafora J."/>
            <person name="Crous P."/>
            <person name="Grigoriev I."/>
        </authorList>
    </citation>
    <scope>NUCLEOTIDE SEQUENCE</scope>
    <source>
        <strain evidence="5 7">CBS 304.34</strain>
    </source>
</reference>
<feature type="chain" id="PRO_5044629636" description="LysM domain-containing protein" evidence="3">
    <location>
        <begin position="17"/>
        <end position="199"/>
    </location>
</feature>
<name>A0A6A6Z858_9PEZI</name>
<keyword evidence="2" id="KW-0843">Virulence</keyword>
<dbReference type="SMART" id="SM00257">
    <property type="entry name" value="LysM"/>
    <property type="match status" value="2"/>
</dbReference>
<organism evidence="5">
    <name type="scientific">Mytilinidion resinicola</name>
    <dbReference type="NCBI Taxonomy" id="574789"/>
    <lineage>
        <taxon>Eukaryota</taxon>
        <taxon>Fungi</taxon>
        <taxon>Dikarya</taxon>
        <taxon>Ascomycota</taxon>
        <taxon>Pezizomycotina</taxon>
        <taxon>Dothideomycetes</taxon>
        <taxon>Pleosporomycetidae</taxon>
        <taxon>Mytilinidiales</taxon>
        <taxon>Mytilinidiaceae</taxon>
        <taxon>Mytilinidion</taxon>
    </lineage>
</organism>
<dbReference type="InterPro" id="IPR036779">
    <property type="entry name" value="LysM_dom_sf"/>
</dbReference>
<evidence type="ECO:0000256" key="1">
    <source>
        <dbReference type="ARBA" id="ARBA00022669"/>
    </source>
</evidence>
<feature type="domain" description="LysM" evidence="4">
    <location>
        <begin position="146"/>
        <end position="194"/>
    </location>
</feature>
<protein>
    <recommendedName>
        <fullName evidence="4">LysM domain-containing protein</fullName>
    </recommendedName>
</protein>
<evidence type="ECO:0000256" key="2">
    <source>
        <dbReference type="ARBA" id="ARBA00023026"/>
    </source>
</evidence>
<dbReference type="PANTHER" id="PTHR34997:SF1">
    <property type="entry name" value="PEPTIDOGLYCAN-BINDING LYSIN DOMAIN"/>
    <property type="match status" value="1"/>
</dbReference>
<dbReference type="InterPro" id="IPR018392">
    <property type="entry name" value="LysM"/>
</dbReference>
<dbReference type="AlphaFoldDB" id="A0A6A6Z858"/>